<reference evidence="2 3" key="1">
    <citation type="journal article" date="2018" name="Mol. Biol. Evol.">
        <title>Broad Genomic Sampling Reveals a Smut Pathogenic Ancestry of the Fungal Clade Ustilaginomycotina.</title>
        <authorList>
            <person name="Kijpornyongpan T."/>
            <person name="Mondo S.J."/>
            <person name="Barry K."/>
            <person name="Sandor L."/>
            <person name="Lee J."/>
            <person name="Lipzen A."/>
            <person name="Pangilinan J."/>
            <person name="LaButti K."/>
            <person name="Hainaut M."/>
            <person name="Henrissat B."/>
            <person name="Grigoriev I.V."/>
            <person name="Spatafora J.W."/>
            <person name="Aime M.C."/>
        </authorList>
    </citation>
    <scope>NUCLEOTIDE SEQUENCE [LARGE SCALE GENOMIC DNA]</scope>
    <source>
        <strain evidence="2 3">MCA 4186</strain>
    </source>
</reference>
<gene>
    <name evidence="2" type="ORF">FA09DRAFT_328793</name>
</gene>
<dbReference type="AlphaFoldDB" id="A0A316ZDK7"/>
<evidence type="ECO:0000313" key="3">
    <source>
        <dbReference type="Proteomes" id="UP000245946"/>
    </source>
</evidence>
<accession>A0A316ZDK7</accession>
<keyword evidence="3" id="KW-1185">Reference proteome</keyword>
<proteinExistence type="predicted"/>
<organism evidence="2 3">
    <name type="scientific">Tilletiopsis washingtonensis</name>
    <dbReference type="NCBI Taxonomy" id="58919"/>
    <lineage>
        <taxon>Eukaryota</taxon>
        <taxon>Fungi</taxon>
        <taxon>Dikarya</taxon>
        <taxon>Basidiomycota</taxon>
        <taxon>Ustilaginomycotina</taxon>
        <taxon>Exobasidiomycetes</taxon>
        <taxon>Entylomatales</taxon>
        <taxon>Entylomatales incertae sedis</taxon>
        <taxon>Tilletiopsis</taxon>
    </lineage>
</organism>
<evidence type="ECO:0000256" key="1">
    <source>
        <dbReference type="SAM" id="MobiDB-lite"/>
    </source>
</evidence>
<name>A0A316ZDK7_9BASI</name>
<dbReference type="GeneID" id="37269459"/>
<dbReference type="Proteomes" id="UP000245946">
    <property type="component" value="Unassembled WGS sequence"/>
</dbReference>
<feature type="region of interest" description="Disordered" evidence="1">
    <location>
        <begin position="52"/>
        <end position="75"/>
    </location>
</feature>
<feature type="region of interest" description="Disordered" evidence="1">
    <location>
        <begin position="1"/>
        <end position="40"/>
    </location>
</feature>
<sequence>MAAASPRPWVLRRRTVSAKQATRPQPKRAARRSPFERKTLPTLASLILRGQVSGGAQQHESQRRSAEHRLSSVGEKRRLRRLLGAAHGFALVFCAWPLTPYGSPGRSMHTASISMLPLKSAGRRSRNTS</sequence>
<feature type="compositionally biased region" description="Basic and acidic residues" evidence="1">
    <location>
        <begin position="60"/>
        <end position="75"/>
    </location>
</feature>
<evidence type="ECO:0000313" key="2">
    <source>
        <dbReference type="EMBL" id="PWN99396.1"/>
    </source>
</evidence>
<dbReference type="EMBL" id="KZ819288">
    <property type="protein sequence ID" value="PWN99396.1"/>
    <property type="molecule type" value="Genomic_DNA"/>
</dbReference>
<protein>
    <submittedName>
        <fullName evidence="2">Uncharacterized protein</fullName>
    </submittedName>
</protein>
<dbReference type="RefSeq" id="XP_025599675.1">
    <property type="nucleotide sequence ID" value="XM_025741915.1"/>
</dbReference>